<protein>
    <submittedName>
        <fullName evidence="2">Uncharacterized protein</fullName>
    </submittedName>
</protein>
<accession>A0A430ACM2</accession>
<feature type="transmembrane region" description="Helical" evidence="1">
    <location>
        <begin position="354"/>
        <end position="371"/>
    </location>
</feature>
<dbReference type="Proteomes" id="UP000287101">
    <property type="component" value="Unassembled WGS sequence"/>
</dbReference>
<gene>
    <name evidence="2" type="ORF">CBF31_02765</name>
</gene>
<dbReference type="EMBL" id="NGJY01000001">
    <property type="protein sequence ID" value="RSU04960.1"/>
    <property type="molecule type" value="Genomic_DNA"/>
</dbReference>
<keyword evidence="1" id="KW-1133">Transmembrane helix</keyword>
<keyword evidence="3" id="KW-1185">Reference proteome</keyword>
<proteinExistence type="predicted"/>
<dbReference type="OrthoDB" id="9810913at2"/>
<organism evidence="2 3">
    <name type="scientific">Vagococcus fessus</name>
    <dbReference type="NCBI Taxonomy" id="120370"/>
    <lineage>
        <taxon>Bacteria</taxon>
        <taxon>Bacillati</taxon>
        <taxon>Bacillota</taxon>
        <taxon>Bacilli</taxon>
        <taxon>Lactobacillales</taxon>
        <taxon>Enterococcaceae</taxon>
        <taxon>Vagococcus</taxon>
    </lineage>
</organism>
<name>A0A430ACM2_9ENTE</name>
<evidence type="ECO:0000256" key="1">
    <source>
        <dbReference type="SAM" id="Phobius"/>
    </source>
</evidence>
<reference evidence="2 3" key="1">
    <citation type="submission" date="2017-05" db="EMBL/GenBank/DDBJ databases">
        <title>Vagococcus spp. assemblies.</title>
        <authorList>
            <person name="Gulvik C.A."/>
        </authorList>
    </citation>
    <scope>NUCLEOTIDE SEQUENCE [LARGE SCALE GENOMIC DNA]</scope>
    <source>
        <strain evidence="2 3">CCUG 41755</strain>
    </source>
</reference>
<evidence type="ECO:0000313" key="3">
    <source>
        <dbReference type="Proteomes" id="UP000287101"/>
    </source>
</evidence>
<comment type="caution">
    <text evidence="2">The sequence shown here is derived from an EMBL/GenBank/DDBJ whole genome shotgun (WGS) entry which is preliminary data.</text>
</comment>
<dbReference type="RefSeq" id="WP_126830744.1">
    <property type="nucleotide sequence ID" value="NZ_NGJY01000001.1"/>
</dbReference>
<sequence length="446" mass="52628">MENFEIGNLLSIYSTEEHSTVINISPDSKKDYVYTLYLTLDKEKTLLFSENSRKYCNEKVKIYINDFSLLEEDYIDKLTDKNSISVTFTNKLVSTEKKLSFKNTEDFKKYLKLFFANIKIGDLAKVENKINFEILANSVNDFSSSIFSVNCNEKIELYSIFKNERLYRDQKIIGIIDTVPEEFRIGKEADIIAGFLSILSDRIIKKDNSEEYVISLGNRSYITAEDIELSAKTIDNLYDIQKFIFRSSEKYYDRLNIFRNIFSEKIENECNITDDLLYQILEDSKLHYKLFIGDKIKQFIQQKQKITEDYVKFNENIVKSINSATEEIPKQLLTTIGIIITTFFLKGIDKSDQIWVVPLLALIYFGTYVIFKCKKGWFFESENFEKKKQLMDESYKELYTFDEEFIKKLKEEYLEPPLFELKKMESLTRDTVFFIFGLISICFLWA</sequence>
<keyword evidence="1" id="KW-0472">Membrane</keyword>
<keyword evidence="1" id="KW-0812">Transmembrane</keyword>
<dbReference type="AlphaFoldDB" id="A0A430ACM2"/>
<evidence type="ECO:0000313" key="2">
    <source>
        <dbReference type="EMBL" id="RSU04960.1"/>
    </source>
</evidence>